<dbReference type="InterPro" id="IPR051690">
    <property type="entry name" value="PseI-like"/>
</dbReference>
<accession>A0A4R3JBI6</accession>
<evidence type="ECO:0000313" key="2">
    <source>
        <dbReference type="EMBL" id="TCS62994.1"/>
    </source>
</evidence>
<dbReference type="PANTHER" id="PTHR42966:SF1">
    <property type="entry name" value="SIALIC ACID SYNTHASE"/>
    <property type="match status" value="1"/>
</dbReference>
<reference evidence="2 3" key="1">
    <citation type="submission" date="2019-03" db="EMBL/GenBank/DDBJ databases">
        <title>Genomic Encyclopedia of Type Strains, Phase IV (KMG-IV): sequencing the most valuable type-strain genomes for metagenomic binning, comparative biology and taxonomic classification.</title>
        <authorList>
            <person name="Goeker M."/>
        </authorList>
    </citation>
    <scope>NUCLEOTIDE SEQUENCE [LARGE SCALE GENOMIC DNA]</scope>
    <source>
        <strain evidence="2 3">DSM 101688</strain>
    </source>
</reference>
<dbReference type="EMBL" id="SLZW01000004">
    <property type="protein sequence ID" value="TCS62994.1"/>
    <property type="molecule type" value="Genomic_DNA"/>
</dbReference>
<name>A0A4R3JBI6_9PROT</name>
<dbReference type="CDD" id="cd11615">
    <property type="entry name" value="SAF_NeuB_like"/>
    <property type="match status" value="1"/>
</dbReference>
<dbReference type="SUPFAM" id="SSF51569">
    <property type="entry name" value="Aldolase"/>
    <property type="match status" value="1"/>
</dbReference>
<dbReference type="SUPFAM" id="SSF51269">
    <property type="entry name" value="AFP III-like domain"/>
    <property type="match status" value="1"/>
</dbReference>
<evidence type="ECO:0000259" key="1">
    <source>
        <dbReference type="SMART" id="SM00858"/>
    </source>
</evidence>
<evidence type="ECO:0000313" key="3">
    <source>
        <dbReference type="Proteomes" id="UP000295304"/>
    </source>
</evidence>
<comment type="caution">
    <text evidence="2">The sequence shown here is derived from an EMBL/GenBank/DDBJ whole genome shotgun (WGS) entry which is preliminary data.</text>
</comment>
<organism evidence="2 3">
    <name type="scientific">Varunaivibrio sulfuroxidans</name>
    <dbReference type="NCBI Taxonomy" id="1773489"/>
    <lineage>
        <taxon>Bacteria</taxon>
        <taxon>Pseudomonadati</taxon>
        <taxon>Pseudomonadota</taxon>
        <taxon>Alphaproteobacteria</taxon>
        <taxon>Rhodospirillales</taxon>
        <taxon>Magnetovibrionaceae</taxon>
        <taxon>Varunaivibrio</taxon>
    </lineage>
</organism>
<dbReference type="Proteomes" id="UP000295304">
    <property type="component" value="Unassembled WGS sequence"/>
</dbReference>
<proteinExistence type="predicted"/>
<feature type="domain" description="SAF" evidence="1">
    <location>
        <begin position="287"/>
        <end position="349"/>
    </location>
</feature>
<dbReference type="InterPro" id="IPR013785">
    <property type="entry name" value="Aldolase_TIM"/>
</dbReference>
<dbReference type="InterPro" id="IPR013974">
    <property type="entry name" value="SAF"/>
</dbReference>
<dbReference type="Gene3D" id="3.20.20.70">
    <property type="entry name" value="Aldolase class I"/>
    <property type="match status" value="1"/>
</dbReference>
<dbReference type="SMART" id="SM00858">
    <property type="entry name" value="SAF"/>
    <property type="match status" value="1"/>
</dbReference>
<dbReference type="PANTHER" id="PTHR42966">
    <property type="entry name" value="N-ACETYLNEURAMINATE SYNTHASE"/>
    <property type="match status" value="1"/>
</dbReference>
<dbReference type="Pfam" id="PF03102">
    <property type="entry name" value="NeuB"/>
    <property type="match status" value="1"/>
</dbReference>
<dbReference type="InterPro" id="IPR057736">
    <property type="entry name" value="SAF_PseI/NeuA/NeuB"/>
</dbReference>
<dbReference type="InterPro" id="IPR013132">
    <property type="entry name" value="PseI/NeuA/B-like_N"/>
</dbReference>
<dbReference type="GO" id="GO:0016051">
    <property type="term" value="P:carbohydrate biosynthetic process"/>
    <property type="evidence" value="ECO:0007669"/>
    <property type="project" value="InterPro"/>
</dbReference>
<dbReference type="Gene3D" id="3.90.1210.10">
    <property type="entry name" value="Antifreeze-like/N-acetylneuraminic acid synthase C-terminal domain"/>
    <property type="match status" value="1"/>
</dbReference>
<keyword evidence="3" id="KW-1185">Reference proteome</keyword>
<dbReference type="Pfam" id="PF08666">
    <property type="entry name" value="SAF"/>
    <property type="match status" value="1"/>
</dbReference>
<dbReference type="RefSeq" id="WP_207893155.1">
    <property type="nucleotide sequence ID" value="NZ_CP119676.1"/>
</dbReference>
<protein>
    <submittedName>
        <fullName evidence="2">N-acetylneuraminate synthase</fullName>
    </submittedName>
</protein>
<dbReference type="AlphaFoldDB" id="A0A4R3JBI6"/>
<dbReference type="InterPro" id="IPR036732">
    <property type="entry name" value="AFP_Neu5c_C_sf"/>
</dbReference>
<gene>
    <name evidence="2" type="ORF">EDD55_10485</name>
</gene>
<dbReference type="GO" id="GO:0047444">
    <property type="term" value="F:N-acylneuraminate-9-phosphate synthase activity"/>
    <property type="evidence" value="ECO:0007669"/>
    <property type="project" value="TreeGrafter"/>
</dbReference>
<sequence>MTMFDPDRTFIIAEAGSNWRMGTAARDLAMAKTLIDIAREGGADAVKFQTYRAETVYVANAGSSDYLSSSGIEDDIQDIFSDLAMPYEMIGELAAYCKGQGIAFMSSPFSPADFAAVDPFVQVHKIASYEISHIRLIELAARTGKPLVISTGASTEDDIAWAVGHFRAHGGGELALLQCTSRYPAPLDSLNLRVIPWLRDRFGVVAGLSDHSREPAIAPAAAVALGARVIEKHYTVDNRLPGPDHAFALLPGELKEMVDHIRAVERALGDGVKAVHAVEDELAAYARRGVQAIRDIAPGERLREDENFAILRPGKQILGSHPRHLDRIEGHTARRAIAQGEGIAPDDCEP</sequence>